<evidence type="ECO:0000256" key="12">
    <source>
        <dbReference type="ARBA" id="ARBA00022842"/>
    </source>
</evidence>
<dbReference type="GO" id="GO:0004452">
    <property type="term" value="F:isopentenyl-diphosphate delta-isomerase activity"/>
    <property type="evidence" value="ECO:0007669"/>
    <property type="project" value="UniProtKB-EC"/>
</dbReference>
<dbReference type="FunFam" id="3.90.79.10:FF:000012">
    <property type="entry name" value="Isopentenyl-diphosphate Delta-isomerase 1"/>
    <property type="match status" value="1"/>
</dbReference>
<dbReference type="CDD" id="cd02885">
    <property type="entry name" value="NUDIX_IPP_Isomerase"/>
    <property type="match status" value="1"/>
</dbReference>
<dbReference type="EC" id="5.3.3.2" evidence="7"/>
<keyword evidence="10" id="KW-0479">Metal-binding</keyword>
<keyword evidence="17" id="KW-0414">Isoprene biosynthesis</keyword>
<keyword evidence="14" id="KW-0756">Sterol biosynthesis</keyword>
<dbReference type="AlphaFoldDB" id="A0A8B7AL96"/>
<dbReference type="GO" id="GO:0006695">
    <property type="term" value="P:cholesterol biosynthetic process"/>
    <property type="evidence" value="ECO:0007669"/>
    <property type="project" value="UniProtKB-KW"/>
</dbReference>
<evidence type="ECO:0000256" key="8">
    <source>
        <dbReference type="ARBA" id="ARBA00022516"/>
    </source>
</evidence>
<evidence type="ECO:0000256" key="5">
    <source>
        <dbReference type="ARBA" id="ARBA00004826"/>
    </source>
</evidence>
<dbReference type="GO" id="GO:0050992">
    <property type="term" value="P:dimethylallyl diphosphate biosynthetic process"/>
    <property type="evidence" value="ECO:0007669"/>
    <property type="project" value="UniProtKB-UniPathway"/>
</dbReference>
<dbReference type="NCBIfam" id="TIGR02150">
    <property type="entry name" value="IPP_isom_1"/>
    <property type="match status" value="1"/>
</dbReference>
<accession>A0A8B7AL96</accession>
<keyword evidence="15" id="KW-0443">Lipid metabolism</keyword>
<proteinExistence type="inferred from homology"/>
<keyword evidence="14" id="KW-0753">Steroid metabolism</keyword>
<evidence type="ECO:0000256" key="6">
    <source>
        <dbReference type="ARBA" id="ARBA00007579"/>
    </source>
</evidence>
<dbReference type="InterPro" id="IPR015797">
    <property type="entry name" value="NUDIX_hydrolase-like_dom_sf"/>
</dbReference>
<comment type="subcellular location">
    <subcellularLocation>
        <location evidence="4">Peroxisome</location>
    </subcellularLocation>
</comment>
<dbReference type="InterPro" id="IPR011876">
    <property type="entry name" value="IsopentenylPP_isomerase_typ1"/>
</dbReference>
<evidence type="ECO:0000256" key="16">
    <source>
        <dbReference type="ARBA" id="ARBA00023140"/>
    </source>
</evidence>
<comment type="catalytic activity">
    <reaction evidence="1">
        <text>isopentenyl diphosphate = dimethylallyl diphosphate</text>
        <dbReference type="Rhea" id="RHEA:23284"/>
        <dbReference type="ChEBI" id="CHEBI:57623"/>
        <dbReference type="ChEBI" id="CHEBI:128769"/>
        <dbReference type="EC" id="5.3.3.2"/>
    </reaction>
</comment>
<keyword evidence="18" id="KW-0413">Isomerase</keyword>
<dbReference type="RefSeq" id="XP_007948589.1">
    <property type="nucleotide sequence ID" value="XM_007950398.1"/>
</dbReference>
<dbReference type="GO" id="GO:0009240">
    <property type="term" value="P:isopentenyl diphosphate biosynthetic process"/>
    <property type="evidence" value="ECO:0007669"/>
    <property type="project" value="TreeGrafter"/>
</dbReference>
<dbReference type="Pfam" id="PF00293">
    <property type="entry name" value="NUDIX"/>
    <property type="match status" value="1"/>
</dbReference>
<gene>
    <name evidence="21" type="primary">LOC103205128</name>
</gene>
<dbReference type="PANTHER" id="PTHR10885:SF0">
    <property type="entry name" value="ISOPENTENYL-DIPHOSPHATE DELTA-ISOMERASE"/>
    <property type="match status" value="1"/>
</dbReference>
<comment type="pathway">
    <text evidence="5">Isoprenoid biosynthesis; dimethylallyl diphosphate biosynthesis; dimethylallyl diphosphate from isopentenyl diphosphate: step 1/1.</text>
</comment>
<evidence type="ECO:0000256" key="2">
    <source>
        <dbReference type="ARBA" id="ARBA00001946"/>
    </source>
</evidence>
<evidence type="ECO:0000256" key="11">
    <source>
        <dbReference type="ARBA" id="ARBA00022778"/>
    </source>
</evidence>
<keyword evidence="16" id="KW-0576">Peroxisome</keyword>
<evidence type="ECO:0000256" key="10">
    <source>
        <dbReference type="ARBA" id="ARBA00022723"/>
    </source>
</evidence>
<reference evidence="21" key="1">
    <citation type="submission" date="2025-08" db="UniProtKB">
        <authorList>
            <consortium name="RefSeq"/>
        </authorList>
    </citation>
    <scope>IDENTIFICATION</scope>
</reference>
<comment type="similarity">
    <text evidence="6">Belongs to the IPP isomerase type 1 family.</text>
</comment>
<dbReference type="SUPFAM" id="SSF55811">
    <property type="entry name" value="Nudix"/>
    <property type="match status" value="1"/>
</dbReference>
<evidence type="ECO:0000256" key="3">
    <source>
        <dbReference type="ARBA" id="ARBA00003951"/>
    </source>
</evidence>
<keyword evidence="12" id="KW-0460">Magnesium</keyword>
<dbReference type="PANTHER" id="PTHR10885">
    <property type="entry name" value="ISOPENTENYL-DIPHOSPHATE DELTA-ISOMERASE"/>
    <property type="match status" value="1"/>
</dbReference>
<sequence>MSEVSLNHIDEHQTRRLEEMCIVIDENDKVIGAESKKNCHLNENVDKGLLHRSFSVVLFNMNDQLLIQERSDKKYTFPGCFSDSCSSHPLYNPLELEEKDAIGIRRAALRQLQAELGIPPEQISTNDIIFMTRNYHKSRSDGIWGENEIGYLLFVRKNFTVNPDPMEIKDYRYVTKEELEELLKKEARGEARFTPWFKTIAEDILFKWWHHLHDISPYVEPDKIYRL</sequence>
<dbReference type="GO" id="GO:0046872">
    <property type="term" value="F:metal ion binding"/>
    <property type="evidence" value="ECO:0007669"/>
    <property type="project" value="UniProtKB-KW"/>
</dbReference>
<dbReference type="PROSITE" id="PS51462">
    <property type="entry name" value="NUDIX"/>
    <property type="match status" value="1"/>
</dbReference>
<comment type="function">
    <text evidence="3">Catalyzes the 1,3-allylic rearrangement of the homoallylic substrate isopentenyl (IPP) to its highly electrophilic allylic isomer, dimethylallyl diphosphate (DMAPP).</text>
</comment>
<evidence type="ECO:0000259" key="19">
    <source>
        <dbReference type="PROSITE" id="PS51462"/>
    </source>
</evidence>
<feature type="domain" description="Nudix hydrolase" evidence="19">
    <location>
        <begin position="49"/>
        <end position="199"/>
    </location>
</feature>
<evidence type="ECO:0000256" key="18">
    <source>
        <dbReference type="ARBA" id="ARBA00023235"/>
    </source>
</evidence>
<dbReference type="Proteomes" id="UP000694850">
    <property type="component" value="Unplaced"/>
</dbReference>
<dbReference type="GeneID" id="103205128"/>
<evidence type="ECO:0000256" key="9">
    <source>
        <dbReference type="ARBA" id="ARBA00022548"/>
    </source>
</evidence>
<name>A0A8B7AL96_ORYAF</name>
<dbReference type="Gene3D" id="3.90.79.10">
    <property type="entry name" value="Nucleoside Triphosphate Pyrophosphohydrolase"/>
    <property type="match status" value="1"/>
</dbReference>
<evidence type="ECO:0000313" key="21">
    <source>
        <dbReference type="RefSeq" id="XP_007948589.1"/>
    </source>
</evidence>
<evidence type="ECO:0000256" key="13">
    <source>
        <dbReference type="ARBA" id="ARBA00022955"/>
    </source>
</evidence>
<keyword evidence="11" id="KW-0152">Cholesterol biosynthesis</keyword>
<dbReference type="GO" id="GO:0005777">
    <property type="term" value="C:peroxisome"/>
    <property type="evidence" value="ECO:0007669"/>
    <property type="project" value="UniProtKB-SubCell"/>
</dbReference>
<dbReference type="PIRSF" id="PIRSF018427">
    <property type="entry name" value="Isopntndiph_ism"/>
    <property type="match status" value="1"/>
</dbReference>
<evidence type="ECO:0000256" key="7">
    <source>
        <dbReference type="ARBA" id="ARBA00012057"/>
    </source>
</evidence>
<keyword evidence="8" id="KW-0444">Lipid biosynthesis</keyword>
<evidence type="ECO:0000256" key="14">
    <source>
        <dbReference type="ARBA" id="ARBA00023011"/>
    </source>
</evidence>
<dbReference type="InterPro" id="IPR000086">
    <property type="entry name" value="NUDIX_hydrolase_dom"/>
</dbReference>
<dbReference type="UniPathway" id="UPA00059">
    <property type="reaction ID" value="UER00104"/>
</dbReference>
<evidence type="ECO:0000256" key="15">
    <source>
        <dbReference type="ARBA" id="ARBA00023098"/>
    </source>
</evidence>
<evidence type="ECO:0000313" key="20">
    <source>
        <dbReference type="Proteomes" id="UP000694850"/>
    </source>
</evidence>
<organism evidence="20 21">
    <name type="scientific">Orycteropus afer afer</name>
    <dbReference type="NCBI Taxonomy" id="1230840"/>
    <lineage>
        <taxon>Eukaryota</taxon>
        <taxon>Metazoa</taxon>
        <taxon>Chordata</taxon>
        <taxon>Craniata</taxon>
        <taxon>Vertebrata</taxon>
        <taxon>Euteleostomi</taxon>
        <taxon>Mammalia</taxon>
        <taxon>Eutheria</taxon>
        <taxon>Afrotheria</taxon>
        <taxon>Tubulidentata</taxon>
        <taxon>Orycteropodidae</taxon>
        <taxon>Orycteropus</taxon>
    </lineage>
</organism>
<protein>
    <recommendedName>
        <fullName evidence="7">isopentenyl-diphosphate Delta-isomerase</fullName>
        <ecNumber evidence="7">5.3.3.2</ecNumber>
    </recommendedName>
</protein>
<evidence type="ECO:0000256" key="4">
    <source>
        <dbReference type="ARBA" id="ARBA00004275"/>
    </source>
</evidence>
<evidence type="ECO:0000256" key="1">
    <source>
        <dbReference type="ARBA" id="ARBA00000374"/>
    </source>
</evidence>
<dbReference type="OrthoDB" id="510307at2759"/>
<keyword evidence="14" id="KW-1207">Sterol metabolism</keyword>
<keyword evidence="9" id="KW-0153">Cholesterol metabolism</keyword>
<keyword evidence="20" id="KW-1185">Reference proteome</keyword>
<evidence type="ECO:0000256" key="17">
    <source>
        <dbReference type="ARBA" id="ARBA00023229"/>
    </source>
</evidence>
<keyword evidence="13" id="KW-0752">Steroid biosynthesis</keyword>
<comment type="cofactor">
    <cofactor evidence="2">
        <name>Mg(2+)</name>
        <dbReference type="ChEBI" id="CHEBI:18420"/>
    </cofactor>
</comment>